<dbReference type="InterPro" id="IPR036920">
    <property type="entry name" value="Ribosomal_uL16_sf"/>
</dbReference>
<sequence>MKKPLKRLPNKVNYKYFFTKNLKKKNLKNTEMFKGCVGFRCLKSAKVRYSEIESIRRTLYFNFKSIKIWFNLEFNVAVRSKSSESRMGKGKGKIVGWAAHVAKGSVFMELGNINSKDLELKLVKAVLKKISLDCLVIYKSLFPY</sequence>
<evidence type="ECO:0000256" key="1">
    <source>
        <dbReference type="ARBA" id="ARBA00008931"/>
    </source>
</evidence>
<dbReference type="GO" id="GO:0003735">
    <property type="term" value="F:structural constituent of ribosome"/>
    <property type="evidence" value="ECO:0007669"/>
    <property type="project" value="InterPro"/>
</dbReference>
<dbReference type="PANTHER" id="PTHR12220:SF13">
    <property type="entry name" value="LARGE RIBOSOMAL SUBUNIT PROTEIN UL16M"/>
    <property type="match status" value="1"/>
</dbReference>
<evidence type="ECO:0000256" key="2">
    <source>
        <dbReference type="ARBA" id="ARBA00022980"/>
    </source>
</evidence>
<dbReference type="GO" id="GO:0005762">
    <property type="term" value="C:mitochondrial large ribosomal subunit"/>
    <property type="evidence" value="ECO:0007669"/>
    <property type="project" value="TreeGrafter"/>
</dbReference>
<keyword evidence="3" id="KW-0687">Ribonucleoprotein</keyword>
<dbReference type="Pfam" id="PF00252">
    <property type="entry name" value="Ribosomal_L16"/>
    <property type="match status" value="1"/>
</dbReference>
<proteinExistence type="inferred from homology"/>
<dbReference type="GO" id="GO:0032543">
    <property type="term" value="P:mitochondrial translation"/>
    <property type="evidence" value="ECO:0007669"/>
    <property type="project" value="TreeGrafter"/>
</dbReference>
<dbReference type="PROSITE" id="PS00701">
    <property type="entry name" value="RIBOSOMAL_L16_2"/>
    <property type="match status" value="1"/>
</dbReference>
<dbReference type="Gene3D" id="3.90.1170.10">
    <property type="entry name" value="Ribosomal protein L10e/L16"/>
    <property type="match status" value="1"/>
</dbReference>
<dbReference type="InterPro" id="IPR016180">
    <property type="entry name" value="Ribosomal_uL16_dom"/>
</dbReference>
<protein>
    <submittedName>
        <fullName evidence="4">Ribosomal protein L16</fullName>
    </submittedName>
</protein>
<dbReference type="GO" id="GO:0019843">
    <property type="term" value="F:rRNA binding"/>
    <property type="evidence" value="ECO:0007669"/>
    <property type="project" value="InterPro"/>
</dbReference>
<dbReference type="CDD" id="cd01433">
    <property type="entry name" value="Ribosomal_L16_L10e"/>
    <property type="match status" value="1"/>
</dbReference>
<dbReference type="EMBL" id="LC490352">
    <property type="protein sequence ID" value="BBL86697.1"/>
    <property type="molecule type" value="Genomic_DNA"/>
</dbReference>
<keyword evidence="4" id="KW-0496">Mitochondrion</keyword>
<geneLocation type="mitochondrion" evidence="4"/>
<organism evidence="4 5">
    <name type="scientific">Paulinella micropora</name>
    <dbReference type="NCBI Taxonomy" id="1928728"/>
    <lineage>
        <taxon>Eukaryota</taxon>
        <taxon>Sar</taxon>
        <taxon>Rhizaria</taxon>
        <taxon>Cercozoa</taxon>
        <taxon>Imbricatea</taxon>
        <taxon>Silicofilosea</taxon>
        <taxon>Euglyphida</taxon>
        <taxon>Paulinellidae</taxon>
        <taxon>Paulinella</taxon>
    </lineage>
</organism>
<dbReference type="InterPro" id="IPR020798">
    <property type="entry name" value="Ribosomal_uL16_CS"/>
</dbReference>
<accession>A0A5K7VXC7</accession>
<evidence type="ECO:0000313" key="5">
    <source>
        <dbReference type="Proteomes" id="UP000503178"/>
    </source>
</evidence>
<keyword evidence="5" id="KW-1185">Reference proteome</keyword>
<dbReference type="GeneID" id="42317564"/>
<dbReference type="AlphaFoldDB" id="A0A5K7VXC7"/>
<reference evidence="4 5" key="1">
    <citation type="submission" date="2019-06" db="EMBL/GenBank/DDBJ databases">
        <title>A hidden player of endosymbiotic evolution: DNA virus triggered massive gene transfer.</title>
        <authorList>
            <person name="Matsuo M."/>
            <person name="Katahata A."/>
            <person name="Tachikawa M."/>
            <person name="Minakuchi Y."/>
            <person name="Noguchi H."/>
            <person name="Toyoda A."/>
            <person name="Fujiyama A."/>
            <person name="Suzuki Y."/>
            <person name="Satoh S."/>
            <person name="Nakayama T."/>
            <person name="Kamikawa R."/>
            <person name="Nomura M."/>
            <person name="Inagaki Y."/>
            <person name="Ishida K."/>
            <person name="Obokata J."/>
        </authorList>
    </citation>
    <scope>NUCLEOTIDE SEQUENCE [LARGE SCALE GENOMIC DNA]</scope>
    <source>
        <strain evidence="4 5">MYN1</strain>
    </source>
</reference>
<evidence type="ECO:0000256" key="3">
    <source>
        <dbReference type="ARBA" id="ARBA00023274"/>
    </source>
</evidence>
<dbReference type="RefSeq" id="YP_009709956.1">
    <property type="nucleotide sequence ID" value="NC_045137.1"/>
</dbReference>
<gene>
    <name evidence="4" type="primary">rpl16</name>
    <name evidence="4" type="ORF">PMYN1_Mit25</name>
</gene>
<dbReference type="SUPFAM" id="SSF54686">
    <property type="entry name" value="Ribosomal protein L16p/L10e"/>
    <property type="match status" value="1"/>
</dbReference>
<dbReference type="Proteomes" id="UP000503178">
    <property type="component" value="Mitochondrion MT"/>
</dbReference>
<name>A0A5K7VXC7_9EUKA</name>
<evidence type="ECO:0000313" key="4">
    <source>
        <dbReference type="EMBL" id="BBL86697.1"/>
    </source>
</evidence>
<keyword evidence="2 4" id="KW-0689">Ribosomal protein</keyword>
<dbReference type="InterPro" id="IPR000114">
    <property type="entry name" value="Ribosomal_uL16_bact-type"/>
</dbReference>
<dbReference type="InterPro" id="IPR047873">
    <property type="entry name" value="Ribosomal_uL16"/>
</dbReference>
<comment type="similarity">
    <text evidence="1">Belongs to the universal ribosomal protein uL16 family.</text>
</comment>
<dbReference type="PANTHER" id="PTHR12220">
    <property type="entry name" value="50S/60S RIBOSOMAL PROTEIN L16"/>
    <property type="match status" value="1"/>
</dbReference>